<comment type="caution">
    <text evidence="1">The sequence shown here is derived from an EMBL/GenBank/DDBJ whole genome shotgun (WGS) entry which is preliminary data.</text>
</comment>
<keyword evidence="2" id="KW-1185">Reference proteome</keyword>
<reference evidence="1 2" key="1">
    <citation type="journal article" date="2019" name="Int. J. Syst. Evol. Microbiol.">
        <title>The Global Catalogue of Microorganisms (GCM) 10K type strain sequencing project: providing services to taxonomists for standard genome sequencing and annotation.</title>
        <authorList>
            <consortium name="The Broad Institute Genomics Platform"/>
            <consortium name="The Broad Institute Genome Sequencing Center for Infectious Disease"/>
            <person name="Wu L."/>
            <person name="Ma J."/>
        </authorList>
    </citation>
    <scope>NUCLEOTIDE SEQUENCE [LARGE SCALE GENOMIC DNA]</scope>
    <source>
        <strain evidence="1 2">JCM 15309</strain>
    </source>
</reference>
<organism evidence="1 2">
    <name type="scientific">Nocardioides panacihumi</name>
    <dbReference type="NCBI Taxonomy" id="400774"/>
    <lineage>
        <taxon>Bacteria</taxon>
        <taxon>Bacillati</taxon>
        <taxon>Actinomycetota</taxon>
        <taxon>Actinomycetes</taxon>
        <taxon>Propionibacteriales</taxon>
        <taxon>Nocardioidaceae</taxon>
        <taxon>Nocardioides</taxon>
    </lineage>
</organism>
<protein>
    <submittedName>
        <fullName evidence="1">Uncharacterized protein</fullName>
    </submittedName>
</protein>
<accession>A0ABN2RYW3</accession>
<sequence length="120" mass="12908">MLREVQSLGERSSVAARAGIVHRSHDSVVLTGLVVLFGRGSDPKTDGEDRITIAGVQGGCAPLRYQGLLNRIAVLVHPEAAESEDRPTECLEVTRRLGAPGGLLELDARPLQVTRVAKRF</sequence>
<name>A0ABN2RYW3_9ACTN</name>
<evidence type="ECO:0000313" key="1">
    <source>
        <dbReference type="EMBL" id="GAA1976799.1"/>
    </source>
</evidence>
<evidence type="ECO:0000313" key="2">
    <source>
        <dbReference type="Proteomes" id="UP001500571"/>
    </source>
</evidence>
<dbReference type="RefSeq" id="WP_344048430.1">
    <property type="nucleotide sequence ID" value="NZ_BAAAPB010000008.1"/>
</dbReference>
<proteinExistence type="predicted"/>
<gene>
    <name evidence="1" type="ORF">GCM10009798_42510</name>
</gene>
<dbReference type="EMBL" id="BAAAPB010000008">
    <property type="protein sequence ID" value="GAA1976799.1"/>
    <property type="molecule type" value="Genomic_DNA"/>
</dbReference>
<dbReference type="Proteomes" id="UP001500571">
    <property type="component" value="Unassembled WGS sequence"/>
</dbReference>